<dbReference type="RefSeq" id="WP_331217067.1">
    <property type="nucleotide sequence ID" value="NZ_JAZGQK010000024.1"/>
</dbReference>
<gene>
    <name evidence="8" type="ORF">V1633_26240</name>
</gene>
<dbReference type="InterPro" id="IPR004446">
    <property type="entry name" value="Heptose_bisP_phosphatase"/>
</dbReference>
<keyword evidence="5 8" id="KW-0378">Hydrolase</keyword>
<dbReference type="Proteomes" id="UP001332243">
    <property type="component" value="Unassembled WGS sequence"/>
</dbReference>
<name>A0ABU7RZR7_9ACTN</name>
<evidence type="ECO:0000256" key="1">
    <source>
        <dbReference type="ARBA" id="ARBA00004496"/>
    </source>
</evidence>
<keyword evidence="6" id="KW-0119">Carbohydrate metabolism</keyword>
<dbReference type="Gene3D" id="3.40.50.1000">
    <property type="entry name" value="HAD superfamily/HAD-like"/>
    <property type="match status" value="1"/>
</dbReference>
<evidence type="ECO:0000256" key="6">
    <source>
        <dbReference type="ARBA" id="ARBA00023277"/>
    </source>
</evidence>
<evidence type="ECO:0000313" key="9">
    <source>
        <dbReference type="Proteomes" id="UP001332243"/>
    </source>
</evidence>
<dbReference type="PANTHER" id="PTHR42891">
    <property type="entry name" value="D-GLYCERO-BETA-D-MANNO-HEPTOSE-1,7-BISPHOSPHATE 7-PHOSPHATASE"/>
    <property type="match status" value="1"/>
</dbReference>
<dbReference type="GO" id="GO:0016787">
    <property type="term" value="F:hydrolase activity"/>
    <property type="evidence" value="ECO:0007669"/>
    <property type="project" value="UniProtKB-KW"/>
</dbReference>
<evidence type="ECO:0000256" key="5">
    <source>
        <dbReference type="ARBA" id="ARBA00022801"/>
    </source>
</evidence>
<sequence length="628" mass="64120">MRVRPGLFDAVLFDRDGTLIEDVPYNGDPARVRPLPGAREALDRLRAAGLRLAVVTNQSGIARGRFSHADLTRVNARVDELLGPFDSWQVCPHAPAAPGTTGCRCRKPAPGLVRAAAEALGTRPTRCVLVGDIGADMTAAGAAGASAILVPTAVTRAEEVAAAPAVTDDLAAAADLILRRHRLGVDDGVPTVGDPGGPASRTRTGRSRRVLVVRSDSVGDVLVTGPAIRAVAAGADRVVLLCGPRGRAAAELLPGVDELVEWRLPWIDPRPGPVDAREMARLVERLARIGADEAVLFTSFHQSALPLALLLRMAGVARISAISDDYPGSLLDVRHRVPAGVPEVERALSLAAAAGFRLPVDDEPLLRLRTDRLGGSGGEPGPARAPVTFDGAGATGGVATVDDRATDGGAVTVGVRPTVDDDRAGLPAPGYVVVHPGSSVPARACPPALCAEIVVALTDAGHRVVVTGGPGEDTLTAQVAGRTGIDLGGQTSLAGLAAIIARADCLVVGNTGPAHLAAAVGVPVVSLFAPTVPFGQWGPYRVPTVRLGAADAGCRHTRATSCPVPGHPCLSDIAPRQVVEAVRLLDRRNPTDHDPGTPVPPAGLLTAAVAAGGPVLANAAAGLEEVGP</sequence>
<organism evidence="8 9">
    <name type="scientific">Plantactinospora sonchi</name>
    <dbReference type="NCBI Taxonomy" id="1544735"/>
    <lineage>
        <taxon>Bacteria</taxon>
        <taxon>Bacillati</taxon>
        <taxon>Actinomycetota</taxon>
        <taxon>Actinomycetes</taxon>
        <taxon>Micromonosporales</taxon>
        <taxon>Micromonosporaceae</taxon>
        <taxon>Plantactinospora</taxon>
    </lineage>
</organism>
<dbReference type="PANTHER" id="PTHR42891:SF1">
    <property type="entry name" value="D-GLYCERO-BETA-D-MANNO-HEPTOSE-1,7-BISPHOSPHATE 7-PHOSPHATASE"/>
    <property type="match status" value="1"/>
</dbReference>
<proteinExistence type="inferred from homology"/>
<comment type="caution">
    <text evidence="8">The sequence shown here is derived from an EMBL/GenBank/DDBJ whole genome shotgun (WGS) entry which is preliminary data.</text>
</comment>
<dbReference type="SUPFAM" id="SSF53756">
    <property type="entry name" value="UDP-Glycosyltransferase/glycogen phosphorylase"/>
    <property type="match status" value="2"/>
</dbReference>
<accession>A0ABU7RZR7</accession>
<comment type="similarity">
    <text evidence="2">Belongs to the GmhB family.</text>
</comment>
<evidence type="ECO:0000313" key="8">
    <source>
        <dbReference type="EMBL" id="MEE6261991.1"/>
    </source>
</evidence>
<keyword evidence="9" id="KW-1185">Reference proteome</keyword>
<evidence type="ECO:0000256" key="2">
    <source>
        <dbReference type="ARBA" id="ARBA00005628"/>
    </source>
</evidence>
<dbReference type="Pfam" id="PF01075">
    <property type="entry name" value="Glyco_transf_9"/>
    <property type="match status" value="1"/>
</dbReference>
<dbReference type="CDD" id="cd03789">
    <property type="entry name" value="GT9_LPS_heptosyltransferase"/>
    <property type="match status" value="1"/>
</dbReference>
<dbReference type="InterPro" id="IPR006549">
    <property type="entry name" value="HAD-SF_hydro_IIIA"/>
</dbReference>
<dbReference type="InterPro" id="IPR023214">
    <property type="entry name" value="HAD_sf"/>
</dbReference>
<evidence type="ECO:0000256" key="4">
    <source>
        <dbReference type="ARBA" id="ARBA00022723"/>
    </source>
</evidence>
<reference evidence="8 9" key="1">
    <citation type="submission" date="2024-01" db="EMBL/GenBank/DDBJ databases">
        <title>Genome insights into Plantactinospora sonchi sp. nov.</title>
        <authorList>
            <person name="Wang L."/>
        </authorList>
    </citation>
    <scope>NUCLEOTIDE SEQUENCE [LARGE SCALE GENOMIC DNA]</scope>
    <source>
        <strain evidence="8 9">NEAU-QY2</strain>
    </source>
</reference>
<dbReference type="NCBIfam" id="TIGR01662">
    <property type="entry name" value="HAD-SF-IIIA"/>
    <property type="match status" value="1"/>
</dbReference>
<keyword evidence="3" id="KW-0963">Cytoplasm</keyword>
<evidence type="ECO:0000256" key="3">
    <source>
        <dbReference type="ARBA" id="ARBA00022490"/>
    </source>
</evidence>
<dbReference type="Pfam" id="PF13344">
    <property type="entry name" value="Hydrolase_6"/>
    <property type="match status" value="1"/>
</dbReference>
<dbReference type="Pfam" id="PF13242">
    <property type="entry name" value="Hydrolase_like"/>
    <property type="match status" value="1"/>
</dbReference>
<keyword evidence="4" id="KW-0479">Metal-binding</keyword>
<dbReference type="InterPro" id="IPR006357">
    <property type="entry name" value="HAD-SF_hydro_IIA"/>
</dbReference>
<dbReference type="SUPFAM" id="SSF56784">
    <property type="entry name" value="HAD-like"/>
    <property type="match status" value="1"/>
</dbReference>
<dbReference type="Gene3D" id="3.40.50.2000">
    <property type="entry name" value="Glycogen Phosphorylase B"/>
    <property type="match status" value="2"/>
</dbReference>
<dbReference type="NCBIfam" id="TIGR01656">
    <property type="entry name" value="Histidinol-ppas"/>
    <property type="match status" value="1"/>
</dbReference>
<dbReference type="InterPro" id="IPR006543">
    <property type="entry name" value="Histidinol-phos"/>
</dbReference>
<protein>
    <recommendedName>
        <fullName evidence="7">D,D-heptose 1,7-bisphosphate phosphatase</fullName>
    </recommendedName>
</protein>
<comment type="subcellular location">
    <subcellularLocation>
        <location evidence="1">Cytoplasm</location>
    </subcellularLocation>
</comment>
<dbReference type="InterPro" id="IPR002201">
    <property type="entry name" value="Glyco_trans_9"/>
</dbReference>
<evidence type="ECO:0000256" key="7">
    <source>
        <dbReference type="ARBA" id="ARBA00031828"/>
    </source>
</evidence>
<dbReference type="InterPro" id="IPR036412">
    <property type="entry name" value="HAD-like_sf"/>
</dbReference>
<dbReference type="EMBL" id="JAZGQK010000024">
    <property type="protein sequence ID" value="MEE6261991.1"/>
    <property type="molecule type" value="Genomic_DNA"/>
</dbReference>